<evidence type="ECO:0000259" key="4">
    <source>
        <dbReference type="SMART" id="SM00646"/>
    </source>
</evidence>
<dbReference type="SUPFAM" id="SSF53187">
    <property type="entry name" value="Zn-dependent exopeptidases"/>
    <property type="match status" value="1"/>
</dbReference>
<dbReference type="GO" id="GO:0071555">
    <property type="term" value="P:cell wall organization"/>
    <property type="evidence" value="ECO:0007669"/>
    <property type="project" value="UniProtKB-KW"/>
</dbReference>
<accession>A0A347WLH4</accession>
<dbReference type="Gene3D" id="2.30.30.40">
    <property type="entry name" value="SH3 Domains"/>
    <property type="match status" value="1"/>
</dbReference>
<dbReference type="Proteomes" id="UP000263232">
    <property type="component" value="Chromosome"/>
</dbReference>
<keyword evidence="1" id="KW-0378">Hydrolase</keyword>
<dbReference type="InterPro" id="IPR010466">
    <property type="entry name" value="DUF1058"/>
</dbReference>
<feature type="domain" description="SH3b" evidence="3">
    <location>
        <begin position="2"/>
        <end position="67"/>
    </location>
</feature>
<dbReference type="InterPro" id="IPR050695">
    <property type="entry name" value="N-acetylmuramoyl_amidase_3"/>
</dbReference>
<dbReference type="Gene3D" id="3.40.630.40">
    <property type="entry name" value="Zn-dependent exopeptidases"/>
    <property type="match status" value="1"/>
</dbReference>
<evidence type="ECO:0000256" key="1">
    <source>
        <dbReference type="ARBA" id="ARBA00022801"/>
    </source>
</evidence>
<dbReference type="KEGG" id="abae:CL176_07930"/>
<evidence type="ECO:0000313" key="5">
    <source>
        <dbReference type="EMBL" id="AXY25931.1"/>
    </source>
</evidence>
<keyword evidence="2" id="KW-0961">Cell wall biogenesis/degradation</keyword>
<dbReference type="PANTHER" id="PTHR30404">
    <property type="entry name" value="N-ACETYLMURAMOYL-L-ALANINE AMIDASE"/>
    <property type="match status" value="1"/>
</dbReference>
<evidence type="ECO:0000259" key="3">
    <source>
        <dbReference type="SMART" id="SM00287"/>
    </source>
</evidence>
<dbReference type="SMART" id="SM00287">
    <property type="entry name" value="SH3b"/>
    <property type="match status" value="3"/>
</dbReference>
<dbReference type="InterPro" id="IPR002508">
    <property type="entry name" value="MurNAc-LAA_cat"/>
</dbReference>
<organism evidence="5 6">
    <name type="scientific">Suicoccus acidiformans</name>
    <dbReference type="NCBI Taxonomy" id="2036206"/>
    <lineage>
        <taxon>Bacteria</taxon>
        <taxon>Bacillati</taxon>
        <taxon>Bacillota</taxon>
        <taxon>Bacilli</taxon>
        <taxon>Lactobacillales</taxon>
        <taxon>Aerococcaceae</taxon>
        <taxon>Suicoccus</taxon>
    </lineage>
</organism>
<evidence type="ECO:0000256" key="2">
    <source>
        <dbReference type="ARBA" id="ARBA00023316"/>
    </source>
</evidence>
<proteinExistence type="predicted"/>
<dbReference type="GO" id="GO:0008745">
    <property type="term" value="F:N-acetylmuramoyl-L-alanine amidase activity"/>
    <property type="evidence" value="ECO:0007669"/>
    <property type="project" value="InterPro"/>
</dbReference>
<gene>
    <name evidence="5" type="ORF">CL176_07930</name>
</gene>
<evidence type="ECO:0008006" key="7">
    <source>
        <dbReference type="Google" id="ProtNLM"/>
    </source>
</evidence>
<dbReference type="AlphaFoldDB" id="A0A347WLH4"/>
<sequence length="421" mass="47010">MTADSTITLLKESAVLRHEPSTNSSMDGTLEHGVVLPVINESGGWVLVRISNTVQGWLPLWYLESPELTNDQEIAAYFSKETPIYAQESVDAEQIGLAESDSYIPINYESRGWTQIQYDGQYGYVETSAIQIVPLSQIPQEEEIASEEMNGADIPLDHIAIMRQSNQAFLSQPNVFSDILYTASYGQRFAVEKIVYDDAGNEYYRVLDDKGTEGYIETRTAQMANDSISHVGKPQAKSLSEATIMLDAGHGGEDPGAISEDQQTYEKEITLATANTIQKALKAAGATVIQTRTDDRFIELEERAAHSNAAEVDAFISIHYDASPVPDWHGITTYYFHEADESLARFVNQELSTLPLPNNGTHFGNYYVLRENNYPSILLELGYMSNQQDLPYIRSQDYYNQVADRIVNALTAFFQSEADTE</sequence>
<feature type="domain" description="SH3b" evidence="3">
    <location>
        <begin position="165"/>
        <end position="224"/>
    </location>
</feature>
<name>A0A347WLH4_9LACT</name>
<dbReference type="SMART" id="SM00646">
    <property type="entry name" value="Ami_3"/>
    <property type="match status" value="1"/>
</dbReference>
<evidence type="ECO:0000313" key="6">
    <source>
        <dbReference type="Proteomes" id="UP000263232"/>
    </source>
</evidence>
<dbReference type="CDD" id="cd02696">
    <property type="entry name" value="MurNAc-LAA"/>
    <property type="match status" value="1"/>
</dbReference>
<dbReference type="EMBL" id="CP023434">
    <property type="protein sequence ID" value="AXY25931.1"/>
    <property type="molecule type" value="Genomic_DNA"/>
</dbReference>
<protein>
    <recommendedName>
        <fullName evidence="7">N-acetylmuramoyl-L-alanine amidase</fullName>
    </recommendedName>
</protein>
<dbReference type="InterPro" id="IPR003646">
    <property type="entry name" value="SH3-like_bac-type"/>
</dbReference>
<dbReference type="GO" id="GO:0009253">
    <property type="term" value="P:peptidoglycan catabolic process"/>
    <property type="evidence" value="ECO:0007669"/>
    <property type="project" value="InterPro"/>
</dbReference>
<dbReference type="Pfam" id="PF06347">
    <property type="entry name" value="SH3_4"/>
    <property type="match status" value="1"/>
</dbReference>
<feature type="domain" description="MurNAc-LAA" evidence="4">
    <location>
        <begin position="304"/>
        <end position="411"/>
    </location>
</feature>
<dbReference type="Pfam" id="PF01520">
    <property type="entry name" value="Amidase_3"/>
    <property type="match status" value="1"/>
</dbReference>
<feature type="domain" description="SH3b" evidence="3">
    <location>
        <begin position="72"/>
        <end position="134"/>
    </location>
</feature>
<dbReference type="PANTHER" id="PTHR30404:SF7">
    <property type="entry name" value="CELL WALL AMIDASE LYTH-RELATED"/>
    <property type="match status" value="1"/>
</dbReference>
<reference evidence="5 6" key="1">
    <citation type="submission" date="2017-09" db="EMBL/GenBank/DDBJ databases">
        <title>Complete genome sequence of Oxytococcus suis strain ZY16052.</title>
        <authorList>
            <person name="Li F."/>
        </authorList>
    </citation>
    <scope>NUCLEOTIDE SEQUENCE [LARGE SCALE GENOMIC DNA]</scope>
    <source>
        <strain evidence="5 6">ZY16052</strain>
    </source>
</reference>
<dbReference type="GO" id="GO:0030288">
    <property type="term" value="C:outer membrane-bounded periplasmic space"/>
    <property type="evidence" value="ECO:0007669"/>
    <property type="project" value="TreeGrafter"/>
</dbReference>
<keyword evidence="6" id="KW-1185">Reference proteome</keyword>
<dbReference type="OrthoDB" id="9806267at2"/>